<organism evidence="1 2">
    <name type="scientific">Streptosporangium becharense</name>
    <dbReference type="NCBI Taxonomy" id="1816182"/>
    <lineage>
        <taxon>Bacteria</taxon>
        <taxon>Bacillati</taxon>
        <taxon>Actinomycetota</taxon>
        <taxon>Actinomycetes</taxon>
        <taxon>Streptosporangiales</taxon>
        <taxon>Streptosporangiaceae</taxon>
        <taxon>Streptosporangium</taxon>
    </lineage>
</organism>
<keyword evidence="1" id="KW-0489">Methyltransferase</keyword>
<dbReference type="EMBL" id="JACHMP010000001">
    <property type="protein sequence ID" value="MBB5823501.1"/>
    <property type="molecule type" value="Genomic_DNA"/>
</dbReference>
<dbReference type="Pfam" id="PF04672">
    <property type="entry name" value="Methyltransf_19"/>
    <property type="match status" value="1"/>
</dbReference>
<reference evidence="1 2" key="1">
    <citation type="submission" date="2020-08" db="EMBL/GenBank/DDBJ databases">
        <title>Sequencing the genomes of 1000 actinobacteria strains.</title>
        <authorList>
            <person name="Klenk H.-P."/>
        </authorList>
    </citation>
    <scope>NUCLEOTIDE SEQUENCE [LARGE SCALE GENOMIC DNA]</scope>
    <source>
        <strain evidence="1 2">DSM 46887</strain>
    </source>
</reference>
<evidence type="ECO:0000313" key="2">
    <source>
        <dbReference type="Proteomes" id="UP000540685"/>
    </source>
</evidence>
<accession>A0A7W9IMV2</accession>
<dbReference type="GO" id="GO:0032259">
    <property type="term" value="P:methylation"/>
    <property type="evidence" value="ECO:0007669"/>
    <property type="project" value="UniProtKB-KW"/>
</dbReference>
<dbReference type="PIRSF" id="PIRSF017393">
    <property type="entry name" value="MTase_SAV2177"/>
    <property type="match status" value="1"/>
</dbReference>
<dbReference type="Proteomes" id="UP000540685">
    <property type="component" value="Unassembled WGS sequence"/>
</dbReference>
<dbReference type="AlphaFoldDB" id="A0A7W9IMV2"/>
<keyword evidence="2" id="KW-1185">Reference proteome</keyword>
<proteinExistence type="predicted"/>
<keyword evidence="1" id="KW-0808">Transferase</keyword>
<dbReference type="SUPFAM" id="SSF53335">
    <property type="entry name" value="S-adenosyl-L-methionine-dependent methyltransferases"/>
    <property type="match status" value="1"/>
</dbReference>
<dbReference type="GO" id="GO:0008168">
    <property type="term" value="F:methyltransferase activity"/>
    <property type="evidence" value="ECO:0007669"/>
    <property type="project" value="UniProtKB-KW"/>
</dbReference>
<gene>
    <name evidence="1" type="ORF">F4562_006563</name>
</gene>
<sequence>MSRITDYLLGGKNNFAADREAARASLAIAPELPVLAREGRRFLRRAVGFLAGAGVRQFVDIGCGLPTRDSVHQVLHTVAPDARVVYVDNDPMVVTHARALLKDESVVTVVEADARDPERLLTHPRLTATIDLGRPVAFLLFSVLTDVTDDVQAMQITTGLQKAMAPGGYLALSHAVRDLCPDRTARLAALYQRQGSVTGPYRANLRSRAEVEVFFDGLELVEPGVVHLPRWRPDGPGPHHPDAVWVVGGIGRKG</sequence>
<dbReference type="InterPro" id="IPR006764">
    <property type="entry name" value="SAM_dep_MeTrfase_SAV2177_type"/>
</dbReference>
<dbReference type="InterPro" id="IPR029063">
    <property type="entry name" value="SAM-dependent_MTases_sf"/>
</dbReference>
<name>A0A7W9IMV2_9ACTN</name>
<dbReference type="Gene3D" id="3.40.50.150">
    <property type="entry name" value="Vaccinia Virus protein VP39"/>
    <property type="match status" value="1"/>
</dbReference>
<evidence type="ECO:0000313" key="1">
    <source>
        <dbReference type="EMBL" id="MBB5823501.1"/>
    </source>
</evidence>
<comment type="caution">
    <text evidence="1">The sequence shown here is derived from an EMBL/GenBank/DDBJ whole genome shotgun (WGS) entry which is preliminary data.</text>
</comment>
<protein>
    <submittedName>
        <fullName evidence="1">SAM-dependent methyltransferase</fullName>
    </submittedName>
</protein>